<name>A0A438D8T3_VITVI</name>
<accession>A0A438D8T3</accession>
<organism evidence="1 2">
    <name type="scientific">Vitis vinifera</name>
    <name type="common">Grape</name>
    <dbReference type="NCBI Taxonomy" id="29760"/>
    <lineage>
        <taxon>Eukaryota</taxon>
        <taxon>Viridiplantae</taxon>
        <taxon>Streptophyta</taxon>
        <taxon>Embryophyta</taxon>
        <taxon>Tracheophyta</taxon>
        <taxon>Spermatophyta</taxon>
        <taxon>Magnoliopsida</taxon>
        <taxon>eudicotyledons</taxon>
        <taxon>Gunneridae</taxon>
        <taxon>Pentapetalae</taxon>
        <taxon>rosids</taxon>
        <taxon>Vitales</taxon>
        <taxon>Vitaceae</taxon>
        <taxon>Viteae</taxon>
        <taxon>Vitis</taxon>
    </lineage>
</organism>
<dbReference type="AlphaFoldDB" id="A0A438D8T3"/>
<comment type="caution">
    <text evidence="1">The sequence shown here is derived from an EMBL/GenBank/DDBJ whole genome shotgun (WGS) entry which is preliminary data.</text>
</comment>
<sequence length="99" mass="11612">MVVRLRLEQIQRYFLWGGGALEHKPHLCSFVVGNGRKVLFWKDRWCGDNLFVCYVAFLILNGKYHWVPHNMTDFLSLPTDYERPDSAFIGKQSLARSCF</sequence>
<proteinExistence type="predicted"/>
<evidence type="ECO:0008006" key="3">
    <source>
        <dbReference type="Google" id="ProtNLM"/>
    </source>
</evidence>
<dbReference type="EMBL" id="QGNW01001737">
    <property type="protein sequence ID" value="RVW31849.1"/>
    <property type="molecule type" value="Genomic_DNA"/>
</dbReference>
<gene>
    <name evidence="1" type="ORF">CK203_099034</name>
</gene>
<protein>
    <recommendedName>
        <fullName evidence="3">Reverse transcriptase zinc-binding domain-containing protein</fullName>
    </recommendedName>
</protein>
<evidence type="ECO:0000313" key="2">
    <source>
        <dbReference type="Proteomes" id="UP000288805"/>
    </source>
</evidence>
<evidence type="ECO:0000313" key="1">
    <source>
        <dbReference type="EMBL" id="RVW31849.1"/>
    </source>
</evidence>
<dbReference type="Proteomes" id="UP000288805">
    <property type="component" value="Unassembled WGS sequence"/>
</dbReference>
<reference evidence="1 2" key="1">
    <citation type="journal article" date="2018" name="PLoS Genet.">
        <title>Population sequencing reveals clonal diversity and ancestral inbreeding in the grapevine cultivar Chardonnay.</title>
        <authorList>
            <person name="Roach M.J."/>
            <person name="Johnson D.L."/>
            <person name="Bohlmann J."/>
            <person name="van Vuuren H.J."/>
            <person name="Jones S.J."/>
            <person name="Pretorius I.S."/>
            <person name="Schmidt S.A."/>
            <person name="Borneman A.R."/>
        </authorList>
    </citation>
    <scope>NUCLEOTIDE SEQUENCE [LARGE SCALE GENOMIC DNA]</scope>
    <source>
        <strain evidence="2">cv. Chardonnay</strain>
        <tissue evidence="1">Leaf</tissue>
    </source>
</reference>